<dbReference type="PANTHER" id="PTHR42930">
    <property type="entry name" value="PHOSPHATE-SPECIFIC TRANSPORT SYSTEM ACCESSORY PROTEIN PHOU"/>
    <property type="match status" value="1"/>
</dbReference>
<dbReference type="Pfam" id="PF01895">
    <property type="entry name" value="PhoU"/>
    <property type="match status" value="2"/>
</dbReference>
<dbReference type="Gene3D" id="1.20.58.220">
    <property type="entry name" value="Phosphate transport system protein phou homolog 2, domain 2"/>
    <property type="match status" value="2"/>
</dbReference>
<dbReference type="Proteomes" id="UP000192491">
    <property type="component" value="Unassembled WGS sequence"/>
</dbReference>
<sequence>MEDMNTTQHTSQKYNAELEEARSKLMTMGGLVENQVTNAIKALLERDSALGEKVAYSDHEINAMEIALDEHCAEIIARRQPTAGDLRLLITIIKVITDLERIGDEAEKIGRYAVEMAETPTYGDLYNSLRHLSEHVKTMLSDTLDALARLDVAQAMQVVKNDQQVDDEFDAISRQLFTRMMEDPRYIKDSLNVTWCARSLERIGDHSKNICEYVIYLVKGKDVRHTNLENIRETLLMGD</sequence>
<dbReference type="NCBIfam" id="TIGR02135">
    <property type="entry name" value="phoU_full"/>
    <property type="match status" value="1"/>
</dbReference>
<name>A0A1Y1QKK9_9GAMM</name>
<comment type="subcellular location">
    <subcellularLocation>
        <location evidence="1 6">Cytoplasm</location>
    </subcellularLocation>
</comment>
<evidence type="ECO:0000256" key="2">
    <source>
        <dbReference type="ARBA" id="ARBA00008107"/>
    </source>
</evidence>
<keyword evidence="3 6" id="KW-0813">Transport</keyword>
<comment type="subunit">
    <text evidence="6">Homodimer.</text>
</comment>
<proteinExistence type="inferred from homology"/>
<dbReference type="GO" id="GO:0030643">
    <property type="term" value="P:intracellular phosphate ion homeostasis"/>
    <property type="evidence" value="ECO:0007669"/>
    <property type="project" value="InterPro"/>
</dbReference>
<dbReference type="FunFam" id="1.20.58.220:FF:000002">
    <property type="entry name" value="Phosphate-specific transport system accessory protein PhoU"/>
    <property type="match status" value="1"/>
</dbReference>
<evidence type="ECO:0000256" key="4">
    <source>
        <dbReference type="ARBA" id="ARBA00022490"/>
    </source>
</evidence>
<comment type="caution">
    <text evidence="8">The sequence shown here is derived from an EMBL/GenBank/DDBJ whole genome shotgun (WGS) entry which is preliminary data.</text>
</comment>
<feature type="domain" description="PhoU" evidence="7">
    <location>
        <begin position="129"/>
        <end position="214"/>
    </location>
</feature>
<dbReference type="GO" id="GO:0006817">
    <property type="term" value="P:phosphate ion transport"/>
    <property type="evidence" value="ECO:0007669"/>
    <property type="project" value="UniProtKB-KW"/>
</dbReference>
<dbReference type="FunFam" id="1.20.58.220:FF:000001">
    <property type="entry name" value="Phosphate-specific transport system accessory protein PhoU"/>
    <property type="match status" value="1"/>
</dbReference>
<dbReference type="InterPro" id="IPR026022">
    <property type="entry name" value="PhoU_dom"/>
</dbReference>
<comment type="similarity">
    <text evidence="2 6">Belongs to the PhoU family.</text>
</comment>
<keyword evidence="4 6" id="KW-0963">Cytoplasm</keyword>
<feature type="domain" description="PhoU" evidence="7">
    <location>
        <begin position="26"/>
        <end position="112"/>
    </location>
</feature>
<dbReference type="AlphaFoldDB" id="A0A1Y1QKK9"/>
<evidence type="ECO:0000256" key="5">
    <source>
        <dbReference type="ARBA" id="ARBA00022592"/>
    </source>
</evidence>
<dbReference type="InterPro" id="IPR038078">
    <property type="entry name" value="PhoU-like_sf"/>
</dbReference>
<evidence type="ECO:0000313" key="8">
    <source>
        <dbReference type="EMBL" id="OQX07957.1"/>
    </source>
</evidence>
<evidence type="ECO:0000256" key="6">
    <source>
        <dbReference type="PIRNR" id="PIRNR003107"/>
    </source>
</evidence>
<evidence type="ECO:0000256" key="3">
    <source>
        <dbReference type="ARBA" id="ARBA00022448"/>
    </source>
</evidence>
<dbReference type="GO" id="GO:0045936">
    <property type="term" value="P:negative regulation of phosphate metabolic process"/>
    <property type="evidence" value="ECO:0007669"/>
    <property type="project" value="InterPro"/>
</dbReference>
<gene>
    <name evidence="8" type="ORF">BWK73_26700</name>
</gene>
<dbReference type="InterPro" id="IPR028366">
    <property type="entry name" value="PhoU"/>
</dbReference>
<accession>A0A1Y1QKK9</accession>
<dbReference type="SUPFAM" id="SSF109755">
    <property type="entry name" value="PhoU-like"/>
    <property type="match status" value="1"/>
</dbReference>
<dbReference type="EMBL" id="MTEJ01000191">
    <property type="protein sequence ID" value="OQX07957.1"/>
    <property type="molecule type" value="Genomic_DNA"/>
</dbReference>
<dbReference type="PIRSF" id="PIRSF003107">
    <property type="entry name" value="PhoU"/>
    <property type="match status" value="1"/>
</dbReference>
<dbReference type="PANTHER" id="PTHR42930:SF3">
    <property type="entry name" value="PHOSPHATE-SPECIFIC TRANSPORT SYSTEM ACCESSORY PROTEIN PHOU"/>
    <property type="match status" value="1"/>
</dbReference>
<keyword evidence="5 6" id="KW-0592">Phosphate transport</keyword>
<dbReference type="GO" id="GO:0005737">
    <property type="term" value="C:cytoplasm"/>
    <property type="evidence" value="ECO:0007669"/>
    <property type="project" value="UniProtKB-SubCell"/>
</dbReference>
<evidence type="ECO:0000259" key="7">
    <source>
        <dbReference type="Pfam" id="PF01895"/>
    </source>
</evidence>
<comment type="function">
    <text evidence="6">Plays a role in the regulation of phosphate uptake.</text>
</comment>
<organism evidence="8 9">
    <name type="scientific">Thiothrix lacustris</name>
    <dbReference type="NCBI Taxonomy" id="525917"/>
    <lineage>
        <taxon>Bacteria</taxon>
        <taxon>Pseudomonadati</taxon>
        <taxon>Pseudomonadota</taxon>
        <taxon>Gammaproteobacteria</taxon>
        <taxon>Thiotrichales</taxon>
        <taxon>Thiotrichaceae</taxon>
        <taxon>Thiothrix</taxon>
    </lineage>
</organism>
<protein>
    <recommendedName>
        <fullName evidence="6">Phosphate-specific transport system accessory protein PhoU</fullName>
    </recommendedName>
</protein>
<evidence type="ECO:0000313" key="9">
    <source>
        <dbReference type="Proteomes" id="UP000192491"/>
    </source>
</evidence>
<evidence type="ECO:0000256" key="1">
    <source>
        <dbReference type="ARBA" id="ARBA00004496"/>
    </source>
</evidence>
<reference evidence="8 9" key="1">
    <citation type="submission" date="2017-01" db="EMBL/GenBank/DDBJ databases">
        <title>Novel large sulfur bacteria in the metagenomes of groundwater-fed chemosynthetic microbial mats in the Lake Huron basin.</title>
        <authorList>
            <person name="Sharrar A.M."/>
            <person name="Flood B.E."/>
            <person name="Bailey J.V."/>
            <person name="Jones D.S."/>
            <person name="Biddanda B."/>
            <person name="Ruberg S.A."/>
            <person name="Marcus D.N."/>
            <person name="Dick G.J."/>
        </authorList>
    </citation>
    <scope>NUCLEOTIDE SEQUENCE [LARGE SCALE GENOMIC DNA]</scope>
    <source>
        <strain evidence="8">A8</strain>
    </source>
</reference>